<evidence type="ECO:0000313" key="3">
    <source>
        <dbReference type="Proteomes" id="UP000076154"/>
    </source>
</evidence>
<dbReference type="STRING" id="39966.A0A369JFC2"/>
<dbReference type="InterPro" id="IPR009291">
    <property type="entry name" value="Vps62"/>
</dbReference>
<gene>
    <name evidence="2" type="primary">VPS62</name>
    <name evidence="2" type="ORF">Hypma_012033</name>
</gene>
<dbReference type="Proteomes" id="UP000076154">
    <property type="component" value="Unassembled WGS sequence"/>
</dbReference>
<dbReference type="OrthoDB" id="188042at2759"/>
<keyword evidence="3" id="KW-1185">Reference proteome</keyword>
<evidence type="ECO:0000313" key="2">
    <source>
        <dbReference type="EMBL" id="RDB20841.1"/>
    </source>
</evidence>
<dbReference type="AlphaFoldDB" id="A0A369JFC2"/>
<protein>
    <submittedName>
        <fullName evidence="2">Vacuolar protein sorting-associated protein 62</fullName>
    </submittedName>
</protein>
<evidence type="ECO:0000256" key="1">
    <source>
        <dbReference type="SAM" id="SignalP"/>
    </source>
</evidence>
<comment type="caution">
    <text evidence="2">The sequence shown here is derived from an EMBL/GenBank/DDBJ whole genome shotgun (WGS) entry which is preliminary data.</text>
</comment>
<keyword evidence="1" id="KW-0732">Signal</keyword>
<dbReference type="Pfam" id="PF06101">
    <property type="entry name" value="Vps62"/>
    <property type="match status" value="1"/>
</dbReference>
<sequence length="470" mass="50472">MSLLSSLAVLALGALVALAAPTPENLALARKYAPQWRFQTSEVYWPSTVEYFLAGVKQVDGNGNTVTATVTTSNVDDAPNQGSGLYLATDINAGKGGFLRGQNPSMTATAVYTFIAPKANGVVDLFYWLFTPFNEGKSVPLIGQVGDHVGDWERMTVRTVNGVATQVDYHAHGDTGSGTIPWSQIVKFDNGQRPVGYIAKGSHGFWATAGTFTYVDAIVFKLQDITSDGGVSWDTKDSLVALGYPESYSDSLGWLNYKGAWGNVGQTNCWWYVFHNECQVVTGPGGPLRDDVLGAAKVVAGFTPKSMKGPPSQTLGTSSTDTKSSFTLYIDTSVHQFASDSSFTHLAVQQTCTSIVEATEDDKEGTTPATSTTFAATPLTKASKFTIAPVACAKDSSVTSYTIGLCANGTEENCLYSTSRILRAFSADTSVHGFVSYCIRASVAFWQRKRGTKFVRQTFLPVFLELGRFA</sequence>
<proteinExistence type="predicted"/>
<feature type="chain" id="PRO_5017001274" evidence="1">
    <location>
        <begin position="20"/>
        <end position="470"/>
    </location>
</feature>
<feature type="signal peptide" evidence="1">
    <location>
        <begin position="1"/>
        <end position="19"/>
    </location>
</feature>
<dbReference type="EMBL" id="LUEZ02000056">
    <property type="protein sequence ID" value="RDB20841.1"/>
    <property type="molecule type" value="Genomic_DNA"/>
</dbReference>
<dbReference type="InParanoid" id="A0A369JFC2"/>
<name>A0A369JFC2_HYPMA</name>
<accession>A0A369JFC2</accession>
<organism evidence="2 3">
    <name type="scientific">Hypsizygus marmoreus</name>
    <name type="common">White beech mushroom</name>
    <name type="synonym">Agaricus marmoreus</name>
    <dbReference type="NCBI Taxonomy" id="39966"/>
    <lineage>
        <taxon>Eukaryota</taxon>
        <taxon>Fungi</taxon>
        <taxon>Dikarya</taxon>
        <taxon>Basidiomycota</taxon>
        <taxon>Agaricomycotina</taxon>
        <taxon>Agaricomycetes</taxon>
        <taxon>Agaricomycetidae</taxon>
        <taxon>Agaricales</taxon>
        <taxon>Tricholomatineae</taxon>
        <taxon>Lyophyllaceae</taxon>
        <taxon>Hypsizygus</taxon>
    </lineage>
</organism>
<dbReference type="PANTHER" id="PTHR48174:SF5">
    <property type="entry name" value="VACUOLAR PROTEIN SORTING-ASSOCIATED PROTEIN 62"/>
    <property type="match status" value="1"/>
</dbReference>
<dbReference type="PANTHER" id="PTHR48174">
    <property type="entry name" value="DUF946 FAMILY PROTEIN"/>
    <property type="match status" value="1"/>
</dbReference>
<reference evidence="2" key="1">
    <citation type="submission" date="2018-04" db="EMBL/GenBank/DDBJ databases">
        <title>Whole genome sequencing of Hypsizygus marmoreus.</title>
        <authorList>
            <person name="Choi I.-G."/>
            <person name="Min B."/>
            <person name="Kim J.-G."/>
            <person name="Kim S."/>
            <person name="Oh Y.-L."/>
            <person name="Kong W.-S."/>
            <person name="Park H."/>
            <person name="Jeong J."/>
            <person name="Song E.-S."/>
        </authorList>
    </citation>
    <scope>NUCLEOTIDE SEQUENCE [LARGE SCALE GENOMIC DNA]</scope>
    <source>
        <strain evidence="2">51987-8</strain>
    </source>
</reference>